<dbReference type="EMBL" id="PTIY01000010">
    <property type="protein sequence ID" value="PPK69339.1"/>
    <property type="molecule type" value="Genomic_DNA"/>
</dbReference>
<proteinExistence type="predicted"/>
<dbReference type="SUPFAM" id="SSF141371">
    <property type="entry name" value="PilZ domain-like"/>
    <property type="match status" value="1"/>
</dbReference>
<name>A0A2S6GVU7_9GAMM</name>
<reference evidence="2 3" key="1">
    <citation type="submission" date="2018-02" db="EMBL/GenBank/DDBJ databases">
        <title>Subsurface microbial communities from deep shales in Ohio and West Virginia, USA.</title>
        <authorList>
            <person name="Wrighton K."/>
        </authorList>
    </citation>
    <scope>NUCLEOTIDE SEQUENCE [LARGE SCALE GENOMIC DNA]</scope>
    <source>
        <strain evidence="2 3">OWC-G53F</strain>
    </source>
</reference>
<accession>A0A2S6GVU7</accession>
<dbReference type="AlphaFoldDB" id="A0A2S6GVU7"/>
<dbReference type="GO" id="GO:0035438">
    <property type="term" value="F:cyclic-di-GMP binding"/>
    <property type="evidence" value="ECO:0007669"/>
    <property type="project" value="InterPro"/>
</dbReference>
<organism evidence="2 3">
    <name type="scientific">Methylobacter tundripaludum</name>
    <dbReference type="NCBI Taxonomy" id="173365"/>
    <lineage>
        <taxon>Bacteria</taxon>
        <taxon>Pseudomonadati</taxon>
        <taxon>Pseudomonadota</taxon>
        <taxon>Gammaproteobacteria</taxon>
        <taxon>Methylococcales</taxon>
        <taxon>Methylococcaceae</taxon>
        <taxon>Methylobacter</taxon>
    </lineage>
</organism>
<evidence type="ECO:0000313" key="2">
    <source>
        <dbReference type="EMBL" id="PPK69339.1"/>
    </source>
</evidence>
<keyword evidence="3" id="KW-1185">Reference proteome</keyword>
<evidence type="ECO:0000259" key="1">
    <source>
        <dbReference type="Pfam" id="PF07238"/>
    </source>
</evidence>
<gene>
    <name evidence="2" type="ORF">B0F88_110125</name>
</gene>
<feature type="domain" description="PilZ" evidence="1">
    <location>
        <begin position="2"/>
        <end position="119"/>
    </location>
</feature>
<dbReference type="Proteomes" id="UP000238071">
    <property type="component" value="Unassembled WGS sequence"/>
</dbReference>
<dbReference type="OrthoDB" id="5567283at2"/>
<comment type="caution">
    <text evidence="2">The sequence shown here is derived from an EMBL/GenBank/DDBJ whole genome shotgun (WGS) entry which is preliminary data.</text>
</comment>
<sequence>MERRLYQRVPIQVSAIVTTEDGVRIKVVAVDVSSDGLGVECNIRQRNMITPGGSFVRDGKPVSVFVDLNLFDGEGQSSKIAARCQVVFSRRMSSDQCKIGLRYADIGSHDHEWLVQFIERSAGIEMS</sequence>
<dbReference type="Gene3D" id="2.40.10.220">
    <property type="entry name" value="predicted glycosyltransferase like domains"/>
    <property type="match status" value="1"/>
</dbReference>
<protein>
    <submittedName>
        <fullName evidence="2">PilZ domain-containing protein</fullName>
    </submittedName>
</protein>
<dbReference type="RefSeq" id="WP_104424373.1">
    <property type="nucleotide sequence ID" value="NZ_PTIY01000010.1"/>
</dbReference>
<evidence type="ECO:0000313" key="3">
    <source>
        <dbReference type="Proteomes" id="UP000238071"/>
    </source>
</evidence>
<dbReference type="Pfam" id="PF07238">
    <property type="entry name" value="PilZ"/>
    <property type="match status" value="1"/>
</dbReference>
<dbReference type="InterPro" id="IPR009875">
    <property type="entry name" value="PilZ_domain"/>
</dbReference>